<protein>
    <submittedName>
        <fullName evidence="3">Uncharacterized protein</fullName>
    </submittedName>
</protein>
<proteinExistence type="predicted"/>
<evidence type="ECO:0000256" key="2">
    <source>
        <dbReference type="SAM" id="Phobius"/>
    </source>
</evidence>
<gene>
    <name evidence="3" type="ORF">CLV63_11038</name>
</gene>
<feature type="transmembrane region" description="Helical" evidence="2">
    <location>
        <begin position="6"/>
        <end position="32"/>
    </location>
</feature>
<accession>A0A2P8DHQ5</accession>
<feature type="transmembrane region" description="Helical" evidence="2">
    <location>
        <begin position="39"/>
        <end position="60"/>
    </location>
</feature>
<feature type="compositionally biased region" description="Low complexity" evidence="1">
    <location>
        <begin position="114"/>
        <end position="146"/>
    </location>
</feature>
<keyword evidence="2" id="KW-0812">Transmembrane</keyword>
<keyword evidence="2" id="KW-1133">Transmembrane helix</keyword>
<dbReference type="EMBL" id="PYGA01000010">
    <property type="protein sequence ID" value="PSK96741.1"/>
    <property type="molecule type" value="Genomic_DNA"/>
</dbReference>
<dbReference type="Proteomes" id="UP000240542">
    <property type="component" value="Unassembled WGS sequence"/>
</dbReference>
<evidence type="ECO:0000313" key="4">
    <source>
        <dbReference type="Proteomes" id="UP000240542"/>
    </source>
</evidence>
<keyword evidence="2" id="KW-0472">Membrane</keyword>
<reference evidence="3 4" key="1">
    <citation type="submission" date="2018-03" db="EMBL/GenBank/DDBJ databases">
        <title>Genomic Encyclopedia of Archaeal and Bacterial Type Strains, Phase II (KMG-II): from individual species to whole genera.</title>
        <authorList>
            <person name="Goeker M."/>
        </authorList>
    </citation>
    <scope>NUCLEOTIDE SEQUENCE [LARGE SCALE GENOMIC DNA]</scope>
    <source>
        <strain evidence="3 4">DSM 45312</strain>
    </source>
</reference>
<dbReference type="AlphaFoldDB" id="A0A2P8DHQ5"/>
<name>A0A2P8DHQ5_9ACTN</name>
<feature type="compositionally biased region" description="Gly residues" evidence="1">
    <location>
        <begin position="195"/>
        <end position="206"/>
    </location>
</feature>
<feature type="region of interest" description="Disordered" evidence="1">
    <location>
        <begin position="114"/>
        <end position="206"/>
    </location>
</feature>
<evidence type="ECO:0000256" key="1">
    <source>
        <dbReference type="SAM" id="MobiDB-lite"/>
    </source>
</evidence>
<feature type="transmembrane region" description="Helical" evidence="2">
    <location>
        <begin position="80"/>
        <end position="103"/>
    </location>
</feature>
<feature type="compositionally biased region" description="Low complexity" evidence="1">
    <location>
        <begin position="153"/>
        <end position="162"/>
    </location>
</feature>
<evidence type="ECO:0000313" key="3">
    <source>
        <dbReference type="EMBL" id="PSK96741.1"/>
    </source>
</evidence>
<dbReference type="RefSeq" id="WP_106583640.1">
    <property type="nucleotide sequence ID" value="NZ_PYGA01000010.1"/>
</dbReference>
<keyword evidence="4" id="KW-1185">Reference proteome</keyword>
<sequence>MIESMASQFIVVLTSYTASFLIAVVGLILCMAKRPRSRGLIATAMVIFLVKVIIGAVWQLAFVPYMMANSGGGPAMTMGFSLYAIVDQIMLVAVWVLVLIALFKRDDSAPASPAPYYASGGPAPGQPWGRPQPGAQPGAPAPGQDYGPPPGAAPGFGASPGPQYGPGQGPPAGQDHGTGPRPAPGQDYGQPSGRHGYGPGPESGRS</sequence>
<organism evidence="3 4">
    <name type="scientific">Murinocardiopsis flavida</name>
    <dbReference type="NCBI Taxonomy" id="645275"/>
    <lineage>
        <taxon>Bacteria</taxon>
        <taxon>Bacillati</taxon>
        <taxon>Actinomycetota</taxon>
        <taxon>Actinomycetes</taxon>
        <taxon>Streptosporangiales</taxon>
        <taxon>Nocardiopsidaceae</taxon>
        <taxon>Murinocardiopsis</taxon>
    </lineage>
</organism>
<comment type="caution">
    <text evidence="3">The sequence shown here is derived from an EMBL/GenBank/DDBJ whole genome shotgun (WGS) entry which is preliminary data.</text>
</comment>